<evidence type="ECO:0000256" key="4">
    <source>
        <dbReference type="ARBA" id="ARBA00040133"/>
    </source>
</evidence>
<dbReference type="InterPro" id="IPR011990">
    <property type="entry name" value="TPR-like_helical_dom_sf"/>
</dbReference>
<accession>A0A1Y2GZ33</accession>
<dbReference type="PROSITE" id="PS50005">
    <property type="entry name" value="TPR"/>
    <property type="match status" value="2"/>
</dbReference>
<dbReference type="InterPro" id="IPR019734">
    <property type="entry name" value="TPR_rpt"/>
</dbReference>
<dbReference type="OrthoDB" id="629492at2759"/>
<protein>
    <recommendedName>
        <fullName evidence="4">RNA polymerase II-associated protein 3</fullName>
    </recommendedName>
</protein>
<reference evidence="7 8" key="1">
    <citation type="submission" date="2016-07" db="EMBL/GenBank/DDBJ databases">
        <title>Pervasive Adenine N6-methylation of Active Genes in Fungi.</title>
        <authorList>
            <consortium name="DOE Joint Genome Institute"/>
            <person name="Mondo S.J."/>
            <person name="Dannebaum R.O."/>
            <person name="Kuo R.C."/>
            <person name="Labutti K."/>
            <person name="Haridas S."/>
            <person name="Kuo A."/>
            <person name="Salamov A."/>
            <person name="Ahrendt S.R."/>
            <person name="Lipzen A."/>
            <person name="Sullivan W."/>
            <person name="Andreopoulos W.B."/>
            <person name="Clum A."/>
            <person name="Lindquist E."/>
            <person name="Daum C."/>
            <person name="Ramamoorthy G.K."/>
            <person name="Gryganskyi A."/>
            <person name="Culley D."/>
            <person name="Magnuson J.K."/>
            <person name="James T.Y."/>
            <person name="O'Malley M.A."/>
            <person name="Stajich J.E."/>
            <person name="Spatafora J.W."/>
            <person name="Visel A."/>
            <person name="Grigoriev I.V."/>
        </authorList>
    </citation>
    <scope>NUCLEOTIDE SEQUENCE [LARGE SCALE GENOMIC DNA]</scope>
    <source>
        <strain evidence="7 8">NRRL 3116</strain>
    </source>
</reference>
<evidence type="ECO:0000256" key="2">
    <source>
        <dbReference type="ARBA" id="ARBA00022803"/>
    </source>
</evidence>
<evidence type="ECO:0000256" key="5">
    <source>
        <dbReference type="PROSITE-ProRule" id="PRU00339"/>
    </source>
</evidence>
<dbReference type="STRING" id="64571.A0A1Y2GZ33"/>
<dbReference type="Pfam" id="PF13877">
    <property type="entry name" value="RPAP3_C"/>
    <property type="match status" value="1"/>
</dbReference>
<name>A0A1Y2GZ33_9FUNG</name>
<dbReference type="EMBL" id="MCFF01000005">
    <property type="protein sequence ID" value="ORZ27011.1"/>
    <property type="molecule type" value="Genomic_DNA"/>
</dbReference>
<dbReference type="AlphaFoldDB" id="A0A1Y2GZ33"/>
<comment type="caution">
    <text evidence="7">The sequence shown here is derived from an EMBL/GenBank/DDBJ whole genome shotgun (WGS) entry which is preliminary data.</text>
</comment>
<feature type="repeat" description="TPR" evidence="5">
    <location>
        <begin position="179"/>
        <end position="212"/>
    </location>
</feature>
<dbReference type="Pfam" id="PF07719">
    <property type="entry name" value="TPR_2"/>
    <property type="match status" value="1"/>
</dbReference>
<dbReference type="Proteomes" id="UP000193648">
    <property type="component" value="Unassembled WGS sequence"/>
</dbReference>
<proteinExistence type="inferred from homology"/>
<organism evidence="7 8">
    <name type="scientific">Lobosporangium transversale</name>
    <dbReference type="NCBI Taxonomy" id="64571"/>
    <lineage>
        <taxon>Eukaryota</taxon>
        <taxon>Fungi</taxon>
        <taxon>Fungi incertae sedis</taxon>
        <taxon>Mucoromycota</taxon>
        <taxon>Mortierellomycotina</taxon>
        <taxon>Mortierellomycetes</taxon>
        <taxon>Mortierellales</taxon>
        <taxon>Mortierellaceae</taxon>
        <taxon>Lobosporangium</taxon>
    </lineage>
</organism>
<keyword evidence="8" id="KW-1185">Reference proteome</keyword>
<dbReference type="GeneID" id="33564903"/>
<dbReference type="SUPFAM" id="SSF48452">
    <property type="entry name" value="TPR-like"/>
    <property type="match status" value="1"/>
</dbReference>
<dbReference type="Gene3D" id="1.25.40.10">
    <property type="entry name" value="Tetratricopeptide repeat domain"/>
    <property type="match status" value="1"/>
</dbReference>
<feature type="domain" description="RNA-polymerase II-associated protein 3-like C-terminal" evidence="6">
    <location>
        <begin position="370"/>
        <end position="458"/>
    </location>
</feature>
<feature type="non-terminal residue" evidence="7">
    <location>
        <position position="1"/>
    </location>
</feature>
<dbReference type="InterPro" id="IPR013105">
    <property type="entry name" value="TPR_2"/>
</dbReference>
<dbReference type="PANTHER" id="PTHR46423">
    <property type="entry name" value="RNA POLYMERASE II-ASSOCIATED PROTEIN 3"/>
    <property type="match status" value="1"/>
</dbReference>
<evidence type="ECO:0000259" key="6">
    <source>
        <dbReference type="Pfam" id="PF13877"/>
    </source>
</evidence>
<sequence>MKEGDLLLISFLAMTLNPELLNRITRWEQEYVKGNKKPILDREYPPIRPRRDIVFSVEPQPDKLATATTVKSEMAENKVKNRNAGEASSRTSKITENTVKNALQHVDPAGANAEKEKGNEFFKKGDFRKAVEHYSASMALDPFNAVLPINRAMALLKLKRFAEAENDCSLGLKLDNKNVKALWRRGIARQSLGKLDDARKDFEDALKIDPTNKSVQDELAKLRQQRSAIPNVSTTKSKPDSVTLPSATATFTKRVSIRDVGNAEQSKLFKETTQRRVTTATAPASIIATTESVTLKSIVPAEAVVAAPSTRPAKASTTTPQAKKAYTQTLGPTASISDPPKPLVEPANISAPPKVIKMPSYSDLSIKMAPPTNSMEFQRDWRSYSRNNDMLYLYLKLIPVDTLPQLFKSSFESDHLSSILTVLNKYYTLYESPELIYNTLSSLVKVDRFSISLLFMSDVPDKKYLRDIFNQLHAYVGRSDSVFTKKDLSSLSAKYRI</sequence>
<comment type="similarity">
    <text evidence="3">Belongs to the RPAP3 family.</text>
</comment>
<dbReference type="InParanoid" id="A0A1Y2GZ33"/>
<feature type="repeat" description="TPR" evidence="5">
    <location>
        <begin position="111"/>
        <end position="144"/>
    </location>
</feature>
<keyword evidence="1" id="KW-0677">Repeat</keyword>
<evidence type="ECO:0000256" key="3">
    <source>
        <dbReference type="ARBA" id="ARBA00038275"/>
    </source>
</evidence>
<keyword evidence="2 5" id="KW-0802">TPR repeat</keyword>
<dbReference type="InterPro" id="IPR051966">
    <property type="entry name" value="RPAP3"/>
</dbReference>
<dbReference type="InterPro" id="IPR025986">
    <property type="entry name" value="RPAP3-like_C"/>
</dbReference>
<evidence type="ECO:0000256" key="1">
    <source>
        <dbReference type="ARBA" id="ARBA00022737"/>
    </source>
</evidence>
<dbReference type="GO" id="GO:0101031">
    <property type="term" value="C:protein folding chaperone complex"/>
    <property type="evidence" value="ECO:0007669"/>
    <property type="project" value="TreeGrafter"/>
</dbReference>
<dbReference type="SMART" id="SM00028">
    <property type="entry name" value="TPR"/>
    <property type="match status" value="3"/>
</dbReference>
<dbReference type="RefSeq" id="XP_021884758.1">
    <property type="nucleotide sequence ID" value="XM_022023059.1"/>
</dbReference>
<evidence type="ECO:0000313" key="8">
    <source>
        <dbReference type="Proteomes" id="UP000193648"/>
    </source>
</evidence>
<gene>
    <name evidence="7" type="ORF">BCR41DRAFT_347223</name>
</gene>
<evidence type="ECO:0000313" key="7">
    <source>
        <dbReference type="EMBL" id="ORZ27011.1"/>
    </source>
</evidence>
<dbReference type="PANTHER" id="PTHR46423:SF1">
    <property type="entry name" value="RNA POLYMERASE II-ASSOCIATED PROTEIN 3"/>
    <property type="match status" value="1"/>
</dbReference>